<reference evidence="5 6" key="1">
    <citation type="submission" date="2019-09" db="EMBL/GenBank/DDBJ databases">
        <title>Bird 10,000 Genomes (B10K) Project - Family phase.</title>
        <authorList>
            <person name="Zhang G."/>
        </authorList>
    </citation>
    <scope>NUCLEOTIDE SEQUENCE [LARGE SCALE GENOMIC DNA]</scope>
    <source>
        <strain evidence="5">B10K-DU-003-16</strain>
        <tissue evidence="5">Mixed tissue sample</tissue>
    </source>
</reference>
<comment type="cofactor">
    <cofactor evidence="1">
        <name>pyridoxal 5'-phosphate</name>
        <dbReference type="ChEBI" id="CHEBI:597326"/>
    </cofactor>
</comment>
<accession>A0A7K5JZK6</accession>
<dbReference type="AlphaFoldDB" id="A0A7K5JZK6"/>
<keyword evidence="3" id="KW-0663">Pyridoxal phosphate</keyword>
<dbReference type="InterPro" id="IPR050214">
    <property type="entry name" value="Cys_Synth/Cystath_Beta-Synth"/>
</dbReference>
<dbReference type="PANTHER" id="PTHR10314">
    <property type="entry name" value="CYSTATHIONINE BETA-SYNTHASE"/>
    <property type="match status" value="1"/>
</dbReference>
<dbReference type="Pfam" id="PF00291">
    <property type="entry name" value="PALP"/>
    <property type="match status" value="1"/>
</dbReference>
<name>A0A7K5JZK6_9TYRA</name>
<feature type="non-terminal residue" evidence="5">
    <location>
        <position position="1"/>
    </location>
</feature>
<keyword evidence="6" id="KW-1185">Reference proteome</keyword>
<protein>
    <submittedName>
        <fullName evidence="5">CBS synthase</fullName>
    </submittedName>
</protein>
<dbReference type="GO" id="GO:0006534">
    <property type="term" value="P:cysteine metabolic process"/>
    <property type="evidence" value="ECO:0007669"/>
    <property type="project" value="UniProtKB-ARBA"/>
</dbReference>
<dbReference type="InterPro" id="IPR036052">
    <property type="entry name" value="TrpB-like_PALP_sf"/>
</dbReference>
<feature type="non-terminal residue" evidence="5">
    <location>
        <position position="73"/>
    </location>
</feature>
<dbReference type="FunFam" id="3.40.50.1100:FF:000003">
    <property type="entry name" value="Cystathionine beta-synthase"/>
    <property type="match status" value="1"/>
</dbReference>
<dbReference type="Proteomes" id="UP000525714">
    <property type="component" value="Unassembled WGS sequence"/>
</dbReference>
<comment type="caution">
    <text evidence="5">The sequence shown here is derived from an EMBL/GenBank/DDBJ whole genome shotgun (WGS) entry which is preliminary data.</text>
</comment>
<evidence type="ECO:0000256" key="2">
    <source>
        <dbReference type="ARBA" id="ARBA00007103"/>
    </source>
</evidence>
<evidence type="ECO:0000259" key="4">
    <source>
        <dbReference type="Pfam" id="PF00291"/>
    </source>
</evidence>
<dbReference type="GO" id="GO:0044272">
    <property type="term" value="P:sulfur compound biosynthetic process"/>
    <property type="evidence" value="ECO:0007669"/>
    <property type="project" value="UniProtKB-ARBA"/>
</dbReference>
<dbReference type="EMBL" id="VYZC01000180">
    <property type="protein sequence ID" value="NWS99377.1"/>
    <property type="molecule type" value="Genomic_DNA"/>
</dbReference>
<evidence type="ECO:0000313" key="6">
    <source>
        <dbReference type="Proteomes" id="UP000525714"/>
    </source>
</evidence>
<proteinExistence type="inferred from homology"/>
<dbReference type="SUPFAM" id="SSF53686">
    <property type="entry name" value="Tryptophan synthase beta subunit-like PLP-dependent enzymes"/>
    <property type="match status" value="1"/>
</dbReference>
<gene>
    <name evidence="5" type="primary">Cbs_5</name>
    <name evidence="5" type="ORF">MIOMAC_R15653</name>
</gene>
<feature type="domain" description="Tryptophan synthase beta chain-like PALP" evidence="4">
    <location>
        <begin position="1"/>
        <end position="72"/>
    </location>
</feature>
<sequence>EYFNAGGSVKDRISLRMVEDAERAGIIKPGDTLIEPTSGNTGIGLALVAAVKGYRCIIVLPEKMSVEKVRALY</sequence>
<evidence type="ECO:0000256" key="3">
    <source>
        <dbReference type="ARBA" id="ARBA00022898"/>
    </source>
</evidence>
<evidence type="ECO:0000313" key="5">
    <source>
        <dbReference type="EMBL" id="NWS99377.1"/>
    </source>
</evidence>
<evidence type="ECO:0000256" key="1">
    <source>
        <dbReference type="ARBA" id="ARBA00001933"/>
    </source>
</evidence>
<dbReference type="Gene3D" id="3.40.50.1100">
    <property type="match status" value="1"/>
</dbReference>
<organism evidence="5 6">
    <name type="scientific">Mionectes macconnelli</name>
    <name type="common">McConnell's flycatcher</name>
    <dbReference type="NCBI Taxonomy" id="254557"/>
    <lineage>
        <taxon>Eukaryota</taxon>
        <taxon>Metazoa</taxon>
        <taxon>Chordata</taxon>
        <taxon>Craniata</taxon>
        <taxon>Vertebrata</taxon>
        <taxon>Euteleostomi</taxon>
        <taxon>Archelosauria</taxon>
        <taxon>Archosauria</taxon>
        <taxon>Dinosauria</taxon>
        <taxon>Saurischia</taxon>
        <taxon>Theropoda</taxon>
        <taxon>Coelurosauria</taxon>
        <taxon>Aves</taxon>
        <taxon>Neognathae</taxon>
        <taxon>Neoaves</taxon>
        <taxon>Telluraves</taxon>
        <taxon>Australaves</taxon>
        <taxon>Passeriformes</taxon>
        <taxon>Tyrannidae</taxon>
        <taxon>Mionectes</taxon>
    </lineage>
</organism>
<dbReference type="InterPro" id="IPR001926">
    <property type="entry name" value="TrpB-like_PALP"/>
</dbReference>
<dbReference type="GO" id="GO:0009069">
    <property type="term" value="P:serine family amino acid metabolic process"/>
    <property type="evidence" value="ECO:0007669"/>
    <property type="project" value="UniProtKB-ARBA"/>
</dbReference>
<comment type="similarity">
    <text evidence="2">Belongs to the cysteine synthase/cystathionine beta-synthase family.</text>
</comment>